<reference evidence="2" key="1">
    <citation type="journal article" date="2012" name="PLoS Genet.">
        <title>Comparative analysis of the genomes of two field isolates of the rice blast fungus Magnaporthe oryzae.</title>
        <authorList>
            <person name="Xue M."/>
            <person name="Yang J."/>
            <person name="Li Z."/>
            <person name="Hu S."/>
            <person name="Yao N."/>
            <person name="Dean R.A."/>
            <person name="Zhao W."/>
            <person name="Shen M."/>
            <person name="Zhang H."/>
            <person name="Li C."/>
            <person name="Liu L."/>
            <person name="Cao L."/>
            <person name="Xu X."/>
            <person name="Xing Y."/>
            <person name="Hsiang T."/>
            <person name="Zhang Z."/>
            <person name="Xu J.R."/>
            <person name="Peng Y.L."/>
        </authorList>
    </citation>
    <scope>NUCLEOTIDE SEQUENCE</scope>
    <source>
        <strain evidence="2">Y34</strain>
    </source>
</reference>
<gene>
    <name evidence="2" type="ORF">OOU_Y34scaffold00493g19</name>
</gene>
<feature type="region of interest" description="Disordered" evidence="1">
    <location>
        <begin position="247"/>
        <end position="292"/>
    </location>
</feature>
<feature type="compositionally biased region" description="Polar residues" evidence="1">
    <location>
        <begin position="399"/>
        <end position="418"/>
    </location>
</feature>
<dbReference type="PANTHER" id="PTHR43194">
    <property type="entry name" value="HYDROLASE ALPHA/BETA FOLD FAMILY"/>
    <property type="match status" value="1"/>
</dbReference>
<evidence type="ECO:0000256" key="1">
    <source>
        <dbReference type="SAM" id="MobiDB-lite"/>
    </source>
</evidence>
<dbReference type="AlphaFoldDB" id="A0AA97P089"/>
<feature type="compositionally biased region" description="Basic and acidic residues" evidence="1">
    <location>
        <begin position="379"/>
        <end position="396"/>
    </location>
</feature>
<feature type="region of interest" description="Disordered" evidence="1">
    <location>
        <begin position="338"/>
        <end position="418"/>
    </location>
</feature>
<organism evidence="2">
    <name type="scientific">Pyricularia oryzae (strain Y34)</name>
    <name type="common">Rice blast fungus</name>
    <name type="synonym">Magnaporthe oryzae</name>
    <dbReference type="NCBI Taxonomy" id="1143189"/>
    <lineage>
        <taxon>Eukaryota</taxon>
        <taxon>Fungi</taxon>
        <taxon>Dikarya</taxon>
        <taxon>Ascomycota</taxon>
        <taxon>Pezizomycotina</taxon>
        <taxon>Sordariomycetes</taxon>
        <taxon>Sordariomycetidae</taxon>
        <taxon>Magnaporthales</taxon>
        <taxon>Pyriculariaceae</taxon>
        <taxon>Pyricularia</taxon>
    </lineage>
</organism>
<feature type="compositionally biased region" description="Low complexity" evidence="1">
    <location>
        <begin position="247"/>
        <end position="256"/>
    </location>
</feature>
<dbReference type="EMBL" id="JH793323">
    <property type="protein sequence ID" value="ELQ39554.1"/>
    <property type="molecule type" value="Genomic_DNA"/>
</dbReference>
<feature type="compositionally biased region" description="Low complexity" evidence="1">
    <location>
        <begin position="352"/>
        <end position="365"/>
    </location>
</feature>
<dbReference type="Gene3D" id="3.40.50.1820">
    <property type="entry name" value="alpha/beta hydrolase"/>
    <property type="match status" value="1"/>
</dbReference>
<protein>
    <recommendedName>
        <fullName evidence="3">Alpha/beta-hydrolase</fullName>
    </recommendedName>
</protein>
<evidence type="ECO:0000313" key="2">
    <source>
        <dbReference type="EMBL" id="ELQ39554.1"/>
    </source>
</evidence>
<dbReference type="InterPro" id="IPR029058">
    <property type="entry name" value="AB_hydrolase_fold"/>
</dbReference>
<evidence type="ECO:0008006" key="3">
    <source>
        <dbReference type="Google" id="ProtNLM"/>
    </source>
</evidence>
<sequence>MSASSIHNDPDMGGSSDGENDQDYVFDPNFDDNLSLPQQPSEQAVWVDDGTMDLDLDLDLPPLESHFNDLFEDITAAHQAHQNNHGIDPELDSYIDYNYIDSYIDFSYIDDDFDSGYIDSDGDLIIEDMNHDSTATAIPDVASAYGIPDELLQLNDFAQPQDHGLPPSAFVLSEPAAANAAEVQRAVDQQTSMANLPPSIQIYNPDGQLTTSPTWLPRIPEHLPFDQTLAPSLFPDQQVSSSWHLGLASSSSTTTTNMPEPHSHSPGPGIPVQDPRLLQVPSPSSSPDESARSWLSRNFPYLAAATMSSSRSAQSSASLVSSESMNGTLAQDSDILVGLYDDEPPLNPSSGTTAPAPADPQPTADNGTNGSPGPNISEPEPKDSKPKDSEPNDSEPKAGQTSEQTQAAPEQQSRPVNANIQEPNLVQNSGSIRTPHYSNVFICYIGGGPDASPEAKCYVECLTPVRKTSASKPVLFLHGDHHTGHTWKYLPGHTETNLSWVDYFLHQGYTCYVPDMPLSGRSMGAHQDAYRGKEHKLNVIEGELTAPRDNLFPLYDTARYHCQFPGVQDNPSADQDVAGLRWDPYFLNYKASRVPVISTSEERIAYGAEAACMILDRIGKPTVIIAEGSGGVSGLIAADRSPDRVAGLTLMGYPYAPFAMPFQLTRFDNGIGRVYHEDAMEECTALTSGLTTADLCFDPPLALMQSLRAVKTYADEAANAGPFCFLQDAKYPIHRLANLARVPVLVVTPEAGCNSAYDWSVVAFLRQAGVAADWYKLARFGLLGNGELMWLERNGARVARLVLAWIVAKTDHANPAAAAAAAAVLALRPDQVRLADRREEEVRGVARREAARYEAAMEERRRAWAAREIAPLVQANADAMECFYSWLPVLDLARADFQAAQAAAAAATAAAAGVAGAGAGAAAARDWTGGGGRAWNFVFAGV</sequence>
<dbReference type="InterPro" id="IPR050228">
    <property type="entry name" value="Carboxylesterase_BioH"/>
</dbReference>
<dbReference type="Proteomes" id="UP000011086">
    <property type="component" value="Unassembled WGS sequence"/>
</dbReference>
<feature type="region of interest" description="Disordered" evidence="1">
    <location>
        <begin position="1"/>
        <end position="37"/>
    </location>
</feature>
<accession>A0AA97P089</accession>
<dbReference type="CDD" id="cd12809">
    <property type="entry name" value="Esterase_713_like-2"/>
    <property type="match status" value="1"/>
</dbReference>
<name>A0AA97P089_PYRO3</name>
<proteinExistence type="predicted"/>
<dbReference type="SUPFAM" id="SSF53474">
    <property type="entry name" value="alpha/beta-Hydrolases"/>
    <property type="match status" value="1"/>
</dbReference>
<dbReference type="PANTHER" id="PTHR43194:SF4">
    <property type="entry name" value="AB HYDROLASE-1 DOMAIN-CONTAINING PROTEIN"/>
    <property type="match status" value="1"/>
</dbReference>